<feature type="region of interest" description="Disordered" evidence="7">
    <location>
        <begin position="226"/>
        <end position="248"/>
    </location>
</feature>
<dbReference type="AlphaFoldDB" id="A1WZ08"/>
<feature type="transmembrane region" description="Helical" evidence="6">
    <location>
        <begin position="54"/>
        <end position="81"/>
    </location>
</feature>
<dbReference type="KEGG" id="hha:Hhal_2156"/>
<organism evidence="9 10">
    <name type="scientific">Halorhodospira halophila (strain DSM 244 / SL1)</name>
    <name type="common">Ectothiorhodospira halophila (strain DSM 244 / SL1)</name>
    <dbReference type="NCBI Taxonomy" id="349124"/>
    <lineage>
        <taxon>Bacteria</taxon>
        <taxon>Pseudomonadati</taxon>
        <taxon>Pseudomonadota</taxon>
        <taxon>Gammaproteobacteria</taxon>
        <taxon>Chromatiales</taxon>
        <taxon>Ectothiorhodospiraceae</taxon>
        <taxon>Halorhodospira</taxon>
    </lineage>
</organism>
<evidence type="ECO:0000256" key="1">
    <source>
        <dbReference type="ARBA" id="ARBA00004651"/>
    </source>
</evidence>
<reference evidence="10" key="1">
    <citation type="submission" date="2006-12" db="EMBL/GenBank/DDBJ databases">
        <title>Complete sequence of Halorhodospira halophila SL1.</title>
        <authorList>
            <consortium name="US DOE Joint Genome Institute"/>
            <person name="Copeland A."/>
            <person name="Lucas S."/>
            <person name="Lapidus A."/>
            <person name="Barry K."/>
            <person name="Detter J.C."/>
            <person name="Glavina del Rio T."/>
            <person name="Hammon N."/>
            <person name="Israni S."/>
            <person name="Dalin E."/>
            <person name="Tice H."/>
            <person name="Pitluck S."/>
            <person name="Saunders E."/>
            <person name="Brettin T."/>
            <person name="Bruce D."/>
            <person name="Han C."/>
            <person name="Tapia R."/>
            <person name="Schmutz J."/>
            <person name="Larimer F."/>
            <person name="Land M."/>
            <person name="Hauser L."/>
            <person name="Kyrpides N."/>
            <person name="Mikhailova N."/>
            <person name="Hoff W."/>
            <person name="Richardson P."/>
        </authorList>
    </citation>
    <scope>NUCLEOTIDE SEQUENCE [LARGE SCALE GENOMIC DNA]</scope>
    <source>
        <strain evidence="10">DSM 244 / SL1</strain>
    </source>
</reference>
<feature type="transmembrane region" description="Helical" evidence="6">
    <location>
        <begin position="87"/>
        <end position="108"/>
    </location>
</feature>
<dbReference type="STRING" id="349124.Hhal_2156"/>
<gene>
    <name evidence="9" type="ordered locus">Hhal_2156</name>
</gene>
<dbReference type="eggNOG" id="COG0398">
    <property type="taxonomic scope" value="Bacteria"/>
</dbReference>
<keyword evidence="2 6" id="KW-1003">Cell membrane</keyword>
<dbReference type="RefSeq" id="WP_011814942.1">
    <property type="nucleotide sequence ID" value="NC_008789.1"/>
</dbReference>
<proteinExistence type="inferred from homology"/>
<protein>
    <recommendedName>
        <fullName evidence="6">TVP38/TMEM64 family membrane protein</fullName>
    </recommendedName>
</protein>
<sequence>MRLRLPQPPVRWWPGYRPFLLGLVLLIGVAVAVWGPWDAEDVAAWGEQLVERPWLLLVVVALQALLFTLALPGSLFLWAVAPFYPPWMSTLTLVAGSTLGALGAYAVAWRLGRDAVPADSRWIRILRGNSDFLSQCAIRALPGFPHPPLNYGAGWLGLPLKTFIAATVVGLGIKWGVFSLAIYSAVEAAARGGEIDTRAVLVLVGVAGLFVGGAFLRRRLNRGRARAGDRASEKATPPGRDTTQNPRD</sequence>
<evidence type="ECO:0000256" key="6">
    <source>
        <dbReference type="RuleBase" id="RU366058"/>
    </source>
</evidence>
<dbReference type="PANTHER" id="PTHR12677:SF58">
    <property type="entry name" value="TVP38_TMEM64 FAMILY MEMBRANE PROTEIN RV0625C"/>
    <property type="match status" value="1"/>
</dbReference>
<comment type="similarity">
    <text evidence="6">Belongs to the TVP38/TMEM64 family.</text>
</comment>
<keyword evidence="3 6" id="KW-0812">Transmembrane</keyword>
<feature type="domain" description="VTT" evidence="8">
    <location>
        <begin position="71"/>
        <end position="183"/>
    </location>
</feature>
<feature type="transmembrane region" description="Helical" evidence="6">
    <location>
        <begin position="163"/>
        <end position="186"/>
    </location>
</feature>
<feature type="transmembrane region" description="Helical" evidence="6">
    <location>
        <begin position="198"/>
        <end position="216"/>
    </location>
</feature>
<keyword evidence="10" id="KW-1185">Reference proteome</keyword>
<evidence type="ECO:0000313" key="10">
    <source>
        <dbReference type="Proteomes" id="UP000000647"/>
    </source>
</evidence>
<evidence type="ECO:0000256" key="4">
    <source>
        <dbReference type="ARBA" id="ARBA00022989"/>
    </source>
</evidence>
<keyword evidence="4 6" id="KW-1133">Transmembrane helix</keyword>
<dbReference type="HOGENOM" id="CLU_1218395_0_0_6"/>
<reference evidence="9 10" key="2">
    <citation type="journal article" date="2013" name="Stand. Genomic Sci.">
        <title>Complete genome sequence of Halorhodospira halophila SL1.</title>
        <authorList>
            <person name="Challacombe J.F."/>
            <person name="Majid S."/>
            <person name="Deole R."/>
            <person name="Brettin T.S."/>
            <person name="Bruce D."/>
            <person name="Delano S.F."/>
            <person name="Detter J.C."/>
            <person name="Gleasner C.D."/>
            <person name="Han C.S."/>
            <person name="Misra M."/>
            <person name="Reitenga K.G."/>
            <person name="Mikhailova N."/>
            <person name="Woyke T."/>
            <person name="Pitluck S."/>
            <person name="Nolan M."/>
            <person name="Land M.L."/>
            <person name="Saunders E."/>
            <person name="Tapia R."/>
            <person name="Lapidus A."/>
            <person name="Ivanova N."/>
            <person name="Hoff W.D."/>
        </authorList>
    </citation>
    <scope>NUCLEOTIDE SEQUENCE [LARGE SCALE GENOMIC DNA]</scope>
    <source>
        <strain evidence="10">DSM 244 / SL1</strain>
    </source>
</reference>
<feature type="transmembrane region" description="Helical" evidence="6">
    <location>
        <begin position="15"/>
        <end position="34"/>
    </location>
</feature>
<dbReference type="Pfam" id="PF09335">
    <property type="entry name" value="VTT_dom"/>
    <property type="match status" value="1"/>
</dbReference>
<evidence type="ECO:0000256" key="3">
    <source>
        <dbReference type="ARBA" id="ARBA00022692"/>
    </source>
</evidence>
<evidence type="ECO:0000256" key="5">
    <source>
        <dbReference type="ARBA" id="ARBA00023136"/>
    </source>
</evidence>
<keyword evidence="5 6" id="KW-0472">Membrane</keyword>
<dbReference type="InterPro" id="IPR032816">
    <property type="entry name" value="VTT_dom"/>
</dbReference>
<comment type="subcellular location">
    <subcellularLocation>
        <location evidence="1 6">Cell membrane</location>
        <topology evidence="1 6">Multi-pass membrane protein</topology>
    </subcellularLocation>
</comment>
<evidence type="ECO:0000259" key="8">
    <source>
        <dbReference type="Pfam" id="PF09335"/>
    </source>
</evidence>
<accession>A1WZ08</accession>
<dbReference type="OrthoDB" id="6364240at2"/>
<dbReference type="InterPro" id="IPR015414">
    <property type="entry name" value="TMEM64"/>
</dbReference>
<evidence type="ECO:0000313" key="9">
    <source>
        <dbReference type="EMBL" id="ABM62920.1"/>
    </source>
</evidence>
<dbReference type="PANTHER" id="PTHR12677">
    <property type="entry name" value="GOLGI APPARATUS MEMBRANE PROTEIN TVP38-RELATED"/>
    <property type="match status" value="1"/>
</dbReference>
<evidence type="ECO:0000256" key="7">
    <source>
        <dbReference type="SAM" id="MobiDB-lite"/>
    </source>
</evidence>
<dbReference type="EMBL" id="CP000544">
    <property type="protein sequence ID" value="ABM62920.1"/>
    <property type="molecule type" value="Genomic_DNA"/>
</dbReference>
<name>A1WZ08_HALHL</name>
<evidence type="ECO:0000256" key="2">
    <source>
        <dbReference type="ARBA" id="ARBA00022475"/>
    </source>
</evidence>
<dbReference type="Proteomes" id="UP000000647">
    <property type="component" value="Chromosome"/>
</dbReference>
<dbReference type="GO" id="GO:0005886">
    <property type="term" value="C:plasma membrane"/>
    <property type="evidence" value="ECO:0007669"/>
    <property type="project" value="UniProtKB-SubCell"/>
</dbReference>